<accession>A0A841L6Z5</accession>
<dbReference type="RefSeq" id="WP_184200598.1">
    <property type="nucleotide sequence ID" value="NZ_BMOX01000022.1"/>
</dbReference>
<reference evidence="2 3" key="1">
    <citation type="submission" date="2020-08" db="EMBL/GenBank/DDBJ databases">
        <title>Genomic Encyclopedia of Type Strains, Phase IV (KMG-IV): sequencing the most valuable type-strain genomes for metagenomic binning, comparative biology and taxonomic classification.</title>
        <authorList>
            <person name="Goeker M."/>
        </authorList>
    </citation>
    <scope>NUCLEOTIDE SEQUENCE [LARGE SCALE GENOMIC DNA]</scope>
    <source>
        <strain evidence="2 3">DSM 102189</strain>
    </source>
</reference>
<keyword evidence="3" id="KW-1185">Reference proteome</keyword>
<sequence length="122" mass="13512">MASLTVRNIPEDAKHRFRQVAAAHGRSMEEHLRHLVIEADLARPSGQFADAPQPFNHQQPASEFVQTLLQIADGESAEENLRHAPIRFMTAKDAMAELRRLANGAGLDLPPRMNTALEAPDL</sequence>
<gene>
    <name evidence="2" type="ORF">FHS79_002562</name>
</gene>
<evidence type="ECO:0000313" key="3">
    <source>
        <dbReference type="Proteomes" id="UP000538147"/>
    </source>
</evidence>
<dbReference type="Pfam" id="PF22513">
    <property type="entry name" value="FitA-like_RHH"/>
    <property type="match status" value="1"/>
</dbReference>
<dbReference type="GO" id="GO:0006355">
    <property type="term" value="P:regulation of DNA-templated transcription"/>
    <property type="evidence" value="ECO:0007669"/>
    <property type="project" value="InterPro"/>
</dbReference>
<dbReference type="EMBL" id="JACIIV010000018">
    <property type="protein sequence ID" value="MBB6228377.1"/>
    <property type="molecule type" value="Genomic_DNA"/>
</dbReference>
<dbReference type="SUPFAM" id="SSF47598">
    <property type="entry name" value="Ribbon-helix-helix"/>
    <property type="match status" value="1"/>
</dbReference>
<evidence type="ECO:0000259" key="1">
    <source>
        <dbReference type="Pfam" id="PF22513"/>
    </source>
</evidence>
<proteinExistence type="predicted"/>
<feature type="domain" description="Antitoxin FitA-like ribbon-helix-helix" evidence="1">
    <location>
        <begin position="2"/>
        <end position="37"/>
    </location>
</feature>
<dbReference type="InterPro" id="IPR053853">
    <property type="entry name" value="FitA-like_RHH"/>
</dbReference>
<protein>
    <recommendedName>
        <fullName evidence="1">Antitoxin FitA-like ribbon-helix-helix domain-containing protein</fullName>
    </recommendedName>
</protein>
<comment type="caution">
    <text evidence="2">The sequence shown here is derived from an EMBL/GenBank/DDBJ whole genome shotgun (WGS) entry which is preliminary data.</text>
</comment>
<evidence type="ECO:0000313" key="2">
    <source>
        <dbReference type="EMBL" id="MBB6228377.1"/>
    </source>
</evidence>
<dbReference type="AlphaFoldDB" id="A0A841L6Z5"/>
<organism evidence="2 3">
    <name type="scientific">Polymorphobacter multimanifer</name>
    <dbReference type="NCBI Taxonomy" id="1070431"/>
    <lineage>
        <taxon>Bacteria</taxon>
        <taxon>Pseudomonadati</taxon>
        <taxon>Pseudomonadota</taxon>
        <taxon>Alphaproteobacteria</taxon>
        <taxon>Sphingomonadales</taxon>
        <taxon>Sphingosinicellaceae</taxon>
        <taxon>Polymorphobacter</taxon>
    </lineage>
</organism>
<name>A0A841L6Z5_9SPHN</name>
<dbReference type="InterPro" id="IPR010985">
    <property type="entry name" value="Ribbon_hlx_hlx"/>
</dbReference>
<dbReference type="Proteomes" id="UP000538147">
    <property type="component" value="Unassembled WGS sequence"/>
</dbReference>